<keyword evidence="5" id="KW-1185">Reference proteome</keyword>
<name>A0AAD9FZL8_9STRA</name>
<feature type="chain" id="PRO_5042442482" description="Elicitin" evidence="2">
    <location>
        <begin position="23"/>
        <end position="179"/>
    </location>
</feature>
<reference evidence="3" key="1">
    <citation type="submission" date="2023-08" db="EMBL/GenBank/DDBJ databases">
        <title>Reference Genome Resource for the Citrus Pathogen Phytophthora citrophthora.</title>
        <authorList>
            <person name="Moller H."/>
            <person name="Coetzee B."/>
            <person name="Rose L.J."/>
            <person name="Van Niekerk J.M."/>
        </authorList>
    </citation>
    <scope>NUCLEOTIDE SEQUENCE</scope>
    <source>
        <strain evidence="3">STE-U-9442</strain>
    </source>
</reference>
<dbReference type="EMBL" id="JASMQC010000051">
    <property type="protein sequence ID" value="KAK1929162.1"/>
    <property type="molecule type" value="Genomic_DNA"/>
</dbReference>
<evidence type="ECO:0000313" key="3">
    <source>
        <dbReference type="EMBL" id="KAK1929162.1"/>
    </source>
</evidence>
<evidence type="ECO:0000256" key="1">
    <source>
        <dbReference type="SAM" id="MobiDB-lite"/>
    </source>
</evidence>
<dbReference type="InterPro" id="IPR002200">
    <property type="entry name" value="Elicitin"/>
</dbReference>
<evidence type="ECO:0000313" key="4">
    <source>
        <dbReference type="EMBL" id="KAK1929164.1"/>
    </source>
</evidence>
<dbReference type="GO" id="GO:0005576">
    <property type="term" value="C:extracellular region"/>
    <property type="evidence" value="ECO:0007669"/>
    <property type="project" value="InterPro"/>
</dbReference>
<dbReference type="Proteomes" id="UP001259832">
    <property type="component" value="Unassembled WGS sequence"/>
</dbReference>
<dbReference type="SMART" id="SM01187">
    <property type="entry name" value="Elicitin"/>
    <property type="match status" value="1"/>
</dbReference>
<evidence type="ECO:0000256" key="2">
    <source>
        <dbReference type="SAM" id="SignalP"/>
    </source>
</evidence>
<comment type="caution">
    <text evidence="3">The sequence shown here is derived from an EMBL/GenBank/DDBJ whole genome shotgun (WGS) entry which is preliminary data.</text>
</comment>
<accession>A0AAD9FZL8</accession>
<protein>
    <recommendedName>
        <fullName evidence="6">Elicitin</fullName>
    </recommendedName>
</protein>
<keyword evidence="2" id="KW-0732">Signal</keyword>
<feature type="signal peptide" evidence="2">
    <location>
        <begin position="1"/>
        <end position="22"/>
    </location>
</feature>
<evidence type="ECO:0008006" key="6">
    <source>
        <dbReference type="Google" id="ProtNLM"/>
    </source>
</evidence>
<dbReference type="EMBL" id="JASMQC010000051">
    <property type="protein sequence ID" value="KAK1929164.1"/>
    <property type="molecule type" value="Genomic_DNA"/>
</dbReference>
<organism evidence="3 5">
    <name type="scientific">Phytophthora citrophthora</name>
    <dbReference type="NCBI Taxonomy" id="4793"/>
    <lineage>
        <taxon>Eukaryota</taxon>
        <taxon>Sar</taxon>
        <taxon>Stramenopiles</taxon>
        <taxon>Oomycota</taxon>
        <taxon>Peronosporomycetes</taxon>
        <taxon>Peronosporales</taxon>
        <taxon>Peronosporaceae</taxon>
        <taxon>Phytophthora</taxon>
    </lineage>
</organism>
<dbReference type="AlphaFoldDB" id="A0AAD9FZL8"/>
<feature type="region of interest" description="Disordered" evidence="1">
    <location>
        <begin position="105"/>
        <end position="156"/>
    </location>
</feature>
<gene>
    <name evidence="3" type="ORF">P3T76_015290</name>
    <name evidence="4" type="ORF">P3T76_015292</name>
</gene>
<sequence>MKTSALPLLVIIALSSSTVTFAADCTADDLTTISSTYSDAAMNEGAAKCPDLTKTKTYCDASDCLDYMTNLLNLLPDCTSDGVNIRAGLQSAIDVCKTGTSDVAKGSASSSSSHLRSSSSSSDSSATVSSSSTGSTTSDQENEITAAPSAGGSSSASSINVAISTTALAMAAFVLTGAL</sequence>
<feature type="compositionally biased region" description="Low complexity" evidence="1">
    <location>
        <begin position="107"/>
        <end position="156"/>
    </location>
</feature>
<evidence type="ECO:0000313" key="5">
    <source>
        <dbReference type="Proteomes" id="UP001259832"/>
    </source>
</evidence>
<proteinExistence type="predicted"/>